<gene>
    <name evidence="1" type="ORF">Tco025E_00444</name>
</gene>
<dbReference type="Proteomes" id="UP000284403">
    <property type="component" value="Unassembled WGS sequence"/>
</dbReference>
<dbReference type="EMBL" id="MKKU01000011">
    <property type="protein sequence ID" value="RNF27253.1"/>
    <property type="molecule type" value="Genomic_DNA"/>
</dbReference>
<dbReference type="OrthoDB" id="238669at2759"/>
<evidence type="ECO:0000313" key="2">
    <source>
        <dbReference type="Proteomes" id="UP000284403"/>
    </source>
</evidence>
<reference evidence="1 2" key="1">
    <citation type="journal article" date="2018" name="BMC Genomics">
        <title>Genomic comparison of Trypanosoma conorhini and Trypanosoma rangeli to Trypanosoma cruzi strains of high and low virulence.</title>
        <authorList>
            <person name="Bradwell K.R."/>
            <person name="Koparde V.N."/>
            <person name="Matveyev A.V."/>
            <person name="Serrano M.G."/>
            <person name="Alves J.M."/>
            <person name="Parikh H."/>
            <person name="Huang B."/>
            <person name="Lee V."/>
            <person name="Espinosa-Alvarez O."/>
            <person name="Ortiz P.A."/>
            <person name="Costa-Martins A.G."/>
            <person name="Teixeira M.M."/>
            <person name="Buck G.A."/>
        </authorList>
    </citation>
    <scope>NUCLEOTIDE SEQUENCE [LARGE SCALE GENOMIC DNA]</scope>
    <source>
        <strain evidence="1 2">025E</strain>
    </source>
</reference>
<dbReference type="RefSeq" id="XP_029232459.1">
    <property type="nucleotide sequence ID" value="XM_029367386.1"/>
</dbReference>
<organism evidence="1 2">
    <name type="scientific">Trypanosoma conorhini</name>
    <dbReference type="NCBI Taxonomy" id="83891"/>
    <lineage>
        <taxon>Eukaryota</taxon>
        <taxon>Discoba</taxon>
        <taxon>Euglenozoa</taxon>
        <taxon>Kinetoplastea</taxon>
        <taxon>Metakinetoplastina</taxon>
        <taxon>Trypanosomatida</taxon>
        <taxon>Trypanosomatidae</taxon>
        <taxon>Trypanosoma</taxon>
    </lineage>
</organism>
<evidence type="ECO:0000313" key="1">
    <source>
        <dbReference type="EMBL" id="RNF27253.1"/>
    </source>
</evidence>
<accession>A0A3R7LF94</accession>
<dbReference type="GeneID" id="40314055"/>
<sequence length="198" mass="22672">MGQQPSLNFALRQHIYNRDNEGLTEFLRSHEGELSEACMDEAIYVELIGRQWDSDTIHRFAKFANDKQLAVLIATAILQSHVVPLAPLFGLMRDRERTIEQCHLKHLFLIACERENVDAVRAFIANRCFDPSDRRPVRAVLRAQLSKSVVNEELVKLVLAAHPLQTDNVEYIRNNCLAAAKSDQVRKAVDDFLFNYIP</sequence>
<comment type="caution">
    <text evidence="1">The sequence shown here is derived from an EMBL/GenBank/DDBJ whole genome shotgun (WGS) entry which is preliminary data.</text>
</comment>
<name>A0A3R7LF94_9TRYP</name>
<protein>
    <submittedName>
        <fullName evidence="1">Uncharacterized protein</fullName>
    </submittedName>
</protein>
<dbReference type="AlphaFoldDB" id="A0A3R7LF94"/>
<proteinExistence type="predicted"/>
<keyword evidence="2" id="KW-1185">Reference proteome</keyword>